<proteinExistence type="predicted"/>
<dbReference type="OrthoDB" id="3830935at2"/>
<dbReference type="EMBL" id="RJSE01000005">
    <property type="protein sequence ID" value="RNL64181.1"/>
    <property type="molecule type" value="Genomic_DNA"/>
</dbReference>
<organism evidence="2 3">
    <name type="scientific">Nocardioides marmoriginsengisoli</name>
    <dbReference type="NCBI Taxonomy" id="661483"/>
    <lineage>
        <taxon>Bacteria</taxon>
        <taxon>Bacillati</taxon>
        <taxon>Actinomycetota</taxon>
        <taxon>Actinomycetes</taxon>
        <taxon>Propionibacteriales</taxon>
        <taxon>Nocardioidaceae</taxon>
        <taxon>Nocardioides</taxon>
    </lineage>
</organism>
<evidence type="ECO:0000313" key="2">
    <source>
        <dbReference type="EMBL" id="RNL64181.1"/>
    </source>
</evidence>
<feature type="region of interest" description="Disordered" evidence="1">
    <location>
        <begin position="1"/>
        <end position="20"/>
    </location>
</feature>
<feature type="compositionally biased region" description="Basic and acidic residues" evidence="1">
    <location>
        <begin position="1"/>
        <end position="16"/>
    </location>
</feature>
<reference evidence="2 3" key="1">
    <citation type="submission" date="2018-11" db="EMBL/GenBank/DDBJ databases">
        <authorList>
            <person name="Li F."/>
        </authorList>
    </citation>
    <scope>NUCLEOTIDE SEQUENCE [LARGE SCALE GENOMIC DNA]</scope>
    <source>
        <strain evidence="2 3">Gsoil 097</strain>
    </source>
</reference>
<gene>
    <name evidence="2" type="ORF">EFK50_06515</name>
</gene>
<sequence length="81" mass="8585">MFGSSSDERPPLERAQEAASGLTAGTWESVEALALLAIEVQGPEGARLYELARTKAAKLKSGDWSSVRALTLLARAGRELA</sequence>
<dbReference type="RefSeq" id="WP_123226757.1">
    <property type="nucleotide sequence ID" value="NZ_RJSE01000005.1"/>
</dbReference>
<dbReference type="AlphaFoldDB" id="A0A3N0CLM2"/>
<accession>A0A3N0CLM2</accession>
<evidence type="ECO:0000256" key="1">
    <source>
        <dbReference type="SAM" id="MobiDB-lite"/>
    </source>
</evidence>
<protein>
    <submittedName>
        <fullName evidence="2">Uncharacterized protein</fullName>
    </submittedName>
</protein>
<keyword evidence="3" id="KW-1185">Reference proteome</keyword>
<comment type="caution">
    <text evidence="2">The sequence shown here is derived from an EMBL/GenBank/DDBJ whole genome shotgun (WGS) entry which is preliminary data.</text>
</comment>
<name>A0A3N0CLM2_9ACTN</name>
<dbReference type="Proteomes" id="UP000267128">
    <property type="component" value="Unassembled WGS sequence"/>
</dbReference>
<evidence type="ECO:0000313" key="3">
    <source>
        <dbReference type="Proteomes" id="UP000267128"/>
    </source>
</evidence>